<evidence type="ECO:0000256" key="13">
    <source>
        <dbReference type="SAM" id="Phobius"/>
    </source>
</evidence>
<comment type="subcellular location">
    <subcellularLocation>
        <location evidence="2">Cell membrane</location>
        <topology evidence="2">Multi-pass membrane protein</topology>
    </subcellularLocation>
</comment>
<dbReference type="InterPro" id="IPR050222">
    <property type="entry name" value="MATE_MdtK"/>
</dbReference>
<evidence type="ECO:0000256" key="8">
    <source>
        <dbReference type="ARBA" id="ARBA00022692"/>
    </source>
</evidence>
<keyword evidence="11 13" id="KW-0472">Membrane</keyword>
<evidence type="ECO:0000313" key="15">
    <source>
        <dbReference type="Proteomes" id="UP000280960"/>
    </source>
</evidence>
<evidence type="ECO:0000256" key="4">
    <source>
        <dbReference type="ARBA" id="ARBA00020268"/>
    </source>
</evidence>
<dbReference type="GO" id="GO:0015297">
    <property type="term" value="F:antiporter activity"/>
    <property type="evidence" value="ECO:0007669"/>
    <property type="project" value="UniProtKB-KW"/>
</dbReference>
<dbReference type="GO" id="GO:0005886">
    <property type="term" value="C:plasma membrane"/>
    <property type="evidence" value="ECO:0007669"/>
    <property type="project" value="UniProtKB-SubCell"/>
</dbReference>
<dbReference type="Pfam" id="PF01554">
    <property type="entry name" value="MatE"/>
    <property type="match status" value="2"/>
</dbReference>
<dbReference type="Proteomes" id="UP000280960">
    <property type="component" value="Chromosome"/>
</dbReference>
<keyword evidence="10" id="KW-0406">Ion transport</keyword>
<dbReference type="PANTHER" id="PTHR43298">
    <property type="entry name" value="MULTIDRUG RESISTANCE PROTEIN NORM-RELATED"/>
    <property type="match status" value="1"/>
</dbReference>
<protein>
    <recommendedName>
        <fullName evidence="4">Probable multidrug resistance protein NorM</fullName>
    </recommendedName>
    <alternativeName>
        <fullName evidence="12">Multidrug-efflux transporter</fullName>
    </alternativeName>
</protein>
<feature type="transmembrane region" description="Helical" evidence="13">
    <location>
        <begin position="371"/>
        <end position="388"/>
    </location>
</feature>
<comment type="function">
    <text evidence="1">Multidrug efflux pump.</text>
</comment>
<evidence type="ECO:0000256" key="6">
    <source>
        <dbReference type="ARBA" id="ARBA00022449"/>
    </source>
</evidence>
<feature type="transmembrane region" description="Helical" evidence="13">
    <location>
        <begin position="64"/>
        <end position="89"/>
    </location>
</feature>
<evidence type="ECO:0000256" key="12">
    <source>
        <dbReference type="ARBA" id="ARBA00031636"/>
    </source>
</evidence>
<evidence type="ECO:0000256" key="5">
    <source>
        <dbReference type="ARBA" id="ARBA00022448"/>
    </source>
</evidence>
<evidence type="ECO:0000313" key="14">
    <source>
        <dbReference type="EMBL" id="AYO29496.1"/>
    </source>
</evidence>
<keyword evidence="8 13" id="KW-0812">Transmembrane</keyword>
<feature type="transmembrane region" description="Helical" evidence="13">
    <location>
        <begin position="110"/>
        <end position="134"/>
    </location>
</feature>
<proteinExistence type="inferred from homology"/>
<feature type="transmembrane region" description="Helical" evidence="13">
    <location>
        <begin position="26"/>
        <end position="44"/>
    </location>
</feature>
<dbReference type="NCBIfam" id="TIGR00797">
    <property type="entry name" value="matE"/>
    <property type="match status" value="1"/>
</dbReference>
<evidence type="ECO:0000256" key="10">
    <source>
        <dbReference type="ARBA" id="ARBA00023065"/>
    </source>
</evidence>
<dbReference type="EMBL" id="CP033169">
    <property type="protein sequence ID" value="AYO29496.1"/>
    <property type="molecule type" value="Genomic_DNA"/>
</dbReference>
<accession>A0A3G2R203</accession>
<keyword evidence="5" id="KW-0813">Transport</keyword>
<feature type="transmembrane region" description="Helical" evidence="13">
    <location>
        <begin position="400"/>
        <end position="420"/>
    </location>
</feature>
<dbReference type="AlphaFoldDB" id="A0A3G2R203"/>
<feature type="transmembrane region" description="Helical" evidence="13">
    <location>
        <begin position="332"/>
        <end position="351"/>
    </location>
</feature>
<keyword evidence="9 13" id="KW-1133">Transmembrane helix</keyword>
<keyword evidence="15" id="KW-1185">Reference proteome</keyword>
<dbReference type="CDD" id="cd13138">
    <property type="entry name" value="MATE_yoeA_like"/>
    <property type="match status" value="1"/>
</dbReference>
<dbReference type="KEGG" id="bacg:D2962_01730"/>
<reference evidence="14 15" key="1">
    <citation type="submission" date="2018-10" db="EMBL/GenBank/DDBJ databases">
        <authorList>
            <person name="Zhang X."/>
        </authorList>
    </citation>
    <scope>NUCLEOTIDE SEQUENCE [LARGE SCALE GENOMIC DNA]</scope>
    <source>
        <strain evidence="14 15">SK-G1</strain>
    </source>
</reference>
<feature type="transmembrane region" description="Helical" evidence="13">
    <location>
        <begin position="205"/>
        <end position="226"/>
    </location>
</feature>
<keyword evidence="7" id="KW-1003">Cell membrane</keyword>
<evidence type="ECO:0000256" key="2">
    <source>
        <dbReference type="ARBA" id="ARBA00004651"/>
    </source>
</evidence>
<dbReference type="PIRSF" id="PIRSF006603">
    <property type="entry name" value="DinF"/>
    <property type="match status" value="1"/>
</dbReference>
<dbReference type="PANTHER" id="PTHR43298:SF2">
    <property type="entry name" value="FMN_FAD EXPORTER YEEO-RELATED"/>
    <property type="match status" value="1"/>
</dbReference>
<gene>
    <name evidence="14" type="ORF">D2962_01730</name>
</gene>
<evidence type="ECO:0000256" key="11">
    <source>
        <dbReference type="ARBA" id="ARBA00023136"/>
    </source>
</evidence>
<organism evidence="14 15">
    <name type="scientific">Biomaibacter acetigenes</name>
    <dbReference type="NCBI Taxonomy" id="2316383"/>
    <lineage>
        <taxon>Bacteria</taxon>
        <taxon>Bacillati</taxon>
        <taxon>Bacillota</taxon>
        <taxon>Clostridia</taxon>
        <taxon>Thermosediminibacterales</taxon>
        <taxon>Tepidanaerobacteraceae</taxon>
        <taxon>Biomaibacter</taxon>
    </lineage>
</organism>
<feature type="transmembrane region" description="Helical" evidence="13">
    <location>
        <begin position="180"/>
        <end position="199"/>
    </location>
</feature>
<keyword evidence="6" id="KW-0050">Antiport</keyword>
<evidence type="ECO:0000256" key="9">
    <source>
        <dbReference type="ARBA" id="ARBA00022989"/>
    </source>
</evidence>
<dbReference type="InterPro" id="IPR048279">
    <property type="entry name" value="MdtK-like"/>
</dbReference>
<feature type="transmembrane region" description="Helical" evidence="13">
    <location>
        <begin position="432"/>
        <end position="452"/>
    </location>
</feature>
<evidence type="ECO:0000256" key="3">
    <source>
        <dbReference type="ARBA" id="ARBA00010199"/>
    </source>
</evidence>
<dbReference type="GO" id="GO:0042910">
    <property type="term" value="F:xenobiotic transmembrane transporter activity"/>
    <property type="evidence" value="ECO:0007669"/>
    <property type="project" value="InterPro"/>
</dbReference>
<sequence>MKKLSNNNKKSIELSRDFTRGSIPKHLIKFTIPLFLGNLLQTLYNTVDTIWVGKFLGSNALAAVSVSFPIIFILVSLVMGITMATTVLVAQYKGAGDNDMVKKTINNSMFLLTIASITISIIGIIFHKVILVLMNTPQELINPASSYLNIIFAGLIFMFGYNVISAVLRGLGDSRTPLRFLFYTTMINIVLDPVFIFGFGPIPKMGINGAALATIISQGISFYLAVRYLDGVGHFLTVKLSNFKYDRELTKKIVKIGLPAGIQQTVVALGSTVIMSVVNSFGPTIVAAWGAASKIDSFSFMPSMSIGLATSSLTGQNLGAGKYDRVHEVMKWSSLISVIISGIITLMVVFIPRKLLMIFTNDINLLREGSTILRILGISYIPFGLMWVSNGIIRGAGDTIITMIISMFSLWVVRVPLAFYLSKYTSMGSDGIWVAMTTSSVLSTALSLGYYFTGRWKKSIVAGKKLHGEEGNDLGDLEKNLPEIEMLGEK</sequence>
<dbReference type="InterPro" id="IPR002528">
    <property type="entry name" value="MATE_fam"/>
</dbReference>
<comment type="similarity">
    <text evidence="3">Belongs to the multi antimicrobial extrusion (MATE) (TC 2.A.66.1) family.</text>
</comment>
<evidence type="ECO:0000256" key="1">
    <source>
        <dbReference type="ARBA" id="ARBA00003408"/>
    </source>
</evidence>
<dbReference type="GO" id="GO:0006811">
    <property type="term" value="P:monoatomic ion transport"/>
    <property type="evidence" value="ECO:0007669"/>
    <property type="project" value="UniProtKB-KW"/>
</dbReference>
<name>A0A3G2R203_9FIRM</name>
<evidence type="ECO:0000256" key="7">
    <source>
        <dbReference type="ARBA" id="ARBA00022475"/>
    </source>
</evidence>
<feature type="transmembrane region" description="Helical" evidence="13">
    <location>
        <begin position="146"/>
        <end position="168"/>
    </location>
</feature>